<keyword evidence="1" id="KW-0963">Cytoplasm</keyword>
<organism evidence="4 7">
    <name type="scientific">Arthrobacter bambusae</name>
    <dbReference type="NCBI Taxonomy" id="1338426"/>
    <lineage>
        <taxon>Bacteria</taxon>
        <taxon>Bacillati</taxon>
        <taxon>Actinomycetota</taxon>
        <taxon>Actinomycetes</taxon>
        <taxon>Micrococcales</taxon>
        <taxon>Micrococcaceae</taxon>
        <taxon>Arthrobacter</taxon>
    </lineage>
</organism>
<dbReference type="InterPro" id="IPR003775">
    <property type="entry name" value="Flagellar_assembly_factor_FliW"/>
</dbReference>
<proteinExistence type="predicted"/>
<evidence type="ECO:0000256" key="3">
    <source>
        <dbReference type="ARBA" id="ARBA00022845"/>
    </source>
</evidence>
<dbReference type="PANTHER" id="PTHR39190">
    <property type="entry name" value="FLAGELLAR ASSEMBLY FACTOR FLIW"/>
    <property type="match status" value="1"/>
</dbReference>
<evidence type="ECO:0000313" key="5">
    <source>
        <dbReference type="EMBL" id="MDQ0182670.1"/>
    </source>
</evidence>
<dbReference type="Pfam" id="PF02623">
    <property type="entry name" value="FliW"/>
    <property type="match status" value="1"/>
</dbReference>
<dbReference type="SUPFAM" id="SSF141457">
    <property type="entry name" value="BH3618-like"/>
    <property type="match status" value="1"/>
</dbReference>
<evidence type="ECO:0000256" key="2">
    <source>
        <dbReference type="ARBA" id="ARBA00022795"/>
    </source>
</evidence>
<dbReference type="GO" id="GO:0006417">
    <property type="term" value="P:regulation of translation"/>
    <property type="evidence" value="ECO:0007669"/>
    <property type="project" value="UniProtKB-KW"/>
</dbReference>
<keyword evidence="3" id="KW-0810">Translation regulation</keyword>
<evidence type="ECO:0000256" key="1">
    <source>
        <dbReference type="ARBA" id="ARBA00022490"/>
    </source>
</evidence>
<reference evidence="4 6" key="1">
    <citation type="submission" date="2023-07" db="EMBL/GenBank/DDBJ databases">
        <title>Sorghum-associated microbial communities from plants grown in Nebraska, USA.</title>
        <authorList>
            <person name="Schachtman D."/>
        </authorList>
    </citation>
    <scope>NUCLEOTIDE SEQUENCE</scope>
    <source>
        <strain evidence="4">DS1006</strain>
        <strain evidence="5 6">DS1016</strain>
    </source>
</reference>
<keyword evidence="4" id="KW-0282">Flagellum</keyword>
<keyword evidence="4" id="KW-0966">Cell projection</keyword>
<protein>
    <submittedName>
        <fullName evidence="4">Flagellar assembly factor FliW</fullName>
    </submittedName>
</protein>
<keyword evidence="6" id="KW-1185">Reference proteome</keyword>
<dbReference type="AlphaFoldDB" id="A0AAW8DL24"/>
<gene>
    <name evidence="4" type="ORF">J2S90_004167</name>
    <name evidence="5" type="ORF">J2S93_004126</name>
</gene>
<comment type="caution">
    <text evidence="4">The sequence shown here is derived from an EMBL/GenBank/DDBJ whole genome shotgun (WGS) entry which is preliminary data.</text>
</comment>
<keyword evidence="4" id="KW-0969">Cilium</keyword>
<dbReference type="Gene3D" id="2.30.290.10">
    <property type="entry name" value="BH3618-like"/>
    <property type="match status" value="1"/>
</dbReference>
<evidence type="ECO:0000313" key="6">
    <source>
        <dbReference type="Proteomes" id="UP001230951"/>
    </source>
</evidence>
<dbReference type="Proteomes" id="UP001242995">
    <property type="component" value="Unassembled WGS sequence"/>
</dbReference>
<dbReference type="InterPro" id="IPR024046">
    <property type="entry name" value="Flagellar_assmbl_FliW_dom_sf"/>
</dbReference>
<dbReference type="RefSeq" id="WP_306963803.1">
    <property type="nucleotide sequence ID" value="NZ_JAUSRG010000018.1"/>
</dbReference>
<dbReference type="GO" id="GO:0044780">
    <property type="term" value="P:bacterial-type flagellum assembly"/>
    <property type="evidence" value="ECO:0007669"/>
    <property type="project" value="InterPro"/>
</dbReference>
<dbReference type="EMBL" id="JAUSRG010000018">
    <property type="protein sequence ID" value="MDP9907176.1"/>
    <property type="molecule type" value="Genomic_DNA"/>
</dbReference>
<sequence>MSTAQAFRALSFTAPMPGLEASGGFALRGIDGAPGLYAMESASPRIRMFLAEAVVYVPGYEPAIPRSTLDDLGLDRAELATTLVVVNPSPEKTTVNLAAPIVLNPETGRCTQLLLDSKEYPLRAELSA</sequence>
<accession>A0AAW8DL24</accession>
<dbReference type="PANTHER" id="PTHR39190:SF1">
    <property type="entry name" value="FLAGELLAR ASSEMBLY FACTOR FLIW"/>
    <property type="match status" value="1"/>
</dbReference>
<name>A0AAW8DL24_9MICC</name>
<dbReference type="Proteomes" id="UP001230951">
    <property type="component" value="Unassembled WGS sequence"/>
</dbReference>
<keyword evidence="2" id="KW-1005">Bacterial flagellum biogenesis</keyword>
<evidence type="ECO:0000313" key="4">
    <source>
        <dbReference type="EMBL" id="MDP9907176.1"/>
    </source>
</evidence>
<dbReference type="EMBL" id="JAUSTF010000014">
    <property type="protein sequence ID" value="MDQ0182670.1"/>
    <property type="molecule type" value="Genomic_DNA"/>
</dbReference>
<evidence type="ECO:0000313" key="7">
    <source>
        <dbReference type="Proteomes" id="UP001242995"/>
    </source>
</evidence>